<dbReference type="GO" id="GO:0033786">
    <property type="term" value="F:heptose-1-phosphate adenylyltransferase activity"/>
    <property type="evidence" value="ECO:0007669"/>
    <property type="project" value="TreeGrafter"/>
</dbReference>
<reference evidence="4" key="1">
    <citation type="submission" date="2018-05" db="EMBL/GenBank/DDBJ databases">
        <authorList>
            <person name="Lanie J.A."/>
            <person name="Ng W.-L."/>
            <person name="Kazmierczak K.M."/>
            <person name="Andrzejewski T.M."/>
            <person name="Davidsen T.M."/>
            <person name="Wayne K.J."/>
            <person name="Tettelin H."/>
            <person name="Glass J.I."/>
            <person name="Rusch D."/>
            <person name="Podicherti R."/>
            <person name="Tsui H.-C.T."/>
            <person name="Winkler M.E."/>
        </authorList>
    </citation>
    <scope>NUCLEOTIDE SEQUENCE</scope>
</reference>
<dbReference type="InterPro" id="IPR011611">
    <property type="entry name" value="PfkB_dom"/>
</dbReference>
<dbReference type="EMBL" id="UINC01178686">
    <property type="protein sequence ID" value="SVD86989.1"/>
    <property type="molecule type" value="Genomic_DNA"/>
</dbReference>
<dbReference type="Gene3D" id="3.40.1190.20">
    <property type="match status" value="1"/>
</dbReference>
<gene>
    <name evidence="4" type="ORF">METZ01_LOCUS439843</name>
</gene>
<dbReference type="Pfam" id="PF00294">
    <property type="entry name" value="PfkB"/>
    <property type="match status" value="1"/>
</dbReference>
<proteinExistence type="predicted"/>
<organism evidence="4">
    <name type="scientific">marine metagenome</name>
    <dbReference type="NCBI Taxonomy" id="408172"/>
    <lineage>
        <taxon>unclassified sequences</taxon>
        <taxon>metagenomes</taxon>
        <taxon>ecological metagenomes</taxon>
    </lineage>
</organism>
<evidence type="ECO:0000313" key="4">
    <source>
        <dbReference type="EMBL" id="SVD86989.1"/>
    </source>
</evidence>
<dbReference type="InterPro" id="IPR002173">
    <property type="entry name" value="Carboh/pur_kinase_PfkB_CS"/>
</dbReference>
<dbReference type="PROSITE" id="PS00583">
    <property type="entry name" value="PFKB_KINASES_1"/>
    <property type="match status" value="1"/>
</dbReference>
<feature type="non-terminal residue" evidence="4">
    <location>
        <position position="240"/>
    </location>
</feature>
<keyword evidence="1" id="KW-0808">Transferase</keyword>
<dbReference type="PANTHER" id="PTHR46969:SF1">
    <property type="entry name" value="BIFUNCTIONAL PROTEIN HLDE"/>
    <property type="match status" value="1"/>
</dbReference>
<accession>A0A382YVM1</accession>
<keyword evidence="2" id="KW-0418">Kinase</keyword>
<name>A0A382YVM1_9ZZZZ</name>
<dbReference type="SUPFAM" id="SSF53613">
    <property type="entry name" value="Ribokinase-like"/>
    <property type="match status" value="1"/>
</dbReference>
<dbReference type="InterPro" id="IPR029056">
    <property type="entry name" value="Ribokinase-like"/>
</dbReference>
<evidence type="ECO:0000256" key="1">
    <source>
        <dbReference type="ARBA" id="ARBA00022679"/>
    </source>
</evidence>
<sequence length="240" mass="27282">MKEKKIKQLFDSFNKMKVVIVGDAMIDAYMWGKIKRKSPEAPVPLVEVHKHENRLGGAGNVARNTKSLGAIPILCTVVGKDYQGNHLKQLLVKEGLSTVGIFTDQTRKTTVKTRVISERKHQIRIDEENTNPIIFEEEFLKVVFRQIHDVDVIILQDYNKGVLTPFVVKSIIEKANQINIPTIVDPKNKNFLEYKNCSIFKPNLSEIKLGCNIDFDENEISAIKKATRDLQQLLNTKGIL</sequence>
<dbReference type="GO" id="GO:0033785">
    <property type="term" value="F:heptose 7-phosphate kinase activity"/>
    <property type="evidence" value="ECO:0007669"/>
    <property type="project" value="TreeGrafter"/>
</dbReference>
<evidence type="ECO:0000256" key="2">
    <source>
        <dbReference type="ARBA" id="ARBA00022777"/>
    </source>
</evidence>
<dbReference type="AlphaFoldDB" id="A0A382YVM1"/>
<dbReference type="PANTHER" id="PTHR46969">
    <property type="entry name" value="BIFUNCTIONAL PROTEIN HLDE"/>
    <property type="match status" value="1"/>
</dbReference>
<evidence type="ECO:0000259" key="3">
    <source>
        <dbReference type="Pfam" id="PF00294"/>
    </source>
</evidence>
<feature type="domain" description="Carbohydrate kinase PfkB" evidence="3">
    <location>
        <begin position="17"/>
        <end position="226"/>
    </location>
</feature>
<protein>
    <recommendedName>
        <fullName evidence="3">Carbohydrate kinase PfkB domain-containing protein</fullName>
    </recommendedName>
</protein>
<dbReference type="GO" id="GO:0005829">
    <property type="term" value="C:cytosol"/>
    <property type="evidence" value="ECO:0007669"/>
    <property type="project" value="TreeGrafter"/>
</dbReference>